<evidence type="ECO:0000313" key="2">
    <source>
        <dbReference type="Proteomes" id="UP000499080"/>
    </source>
</evidence>
<gene>
    <name evidence="1" type="ORF">AVEN_96371_1</name>
</gene>
<dbReference type="AlphaFoldDB" id="A0A4Y2MX57"/>
<reference evidence="1 2" key="1">
    <citation type="journal article" date="2019" name="Sci. Rep.">
        <title>Orb-weaving spider Araneus ventricosus genome elucidates the spidroin gene catalogue.</title>
        <authorList>
            <person name="Kono N."/>
            <person name="Nakamura H."/>
            <person name="Ohtoshi R."/>
            <person name="Moran D.A.P."/>
            <person name="Shinohara A."/>
            <person name="Yoshida Y."/>
            <person name="Fujiwara M."/>
            <person name="Mori M."/>
            <person name="Tomita M."/>
            <person name="Arakawa K."/>
        </authorList>
    </citation>
    <scope>NUCLEOTIDE SEQUENCE [LARGE SCALE GENOMIC DNA]</scope>
</reference>
<evidence type="ECO:0000313" key="1">
    <source>
        <dbReference type="EMBL" id="GBN31751.1"/>
    </source>
</evidence>
<proteinExistence type="predicted"/>
<accession>A0A4Y2MX57</accession>
<sequence length="134" mass="15143">MTLFSQSDSTSRKSTDTLQLKVRPHERFFAVFSRRPIPSAAISKPRSATRGFFLTRSVICFCLLMQQSGEFKQLFCETFDTLEVYIKVECLSIRAITAAVIQFHSGAMAGRMTPFCNSDSTSRERTATLQLKLN</sequence>
<organism evidence="1 2">
    <name type="scientific">Araneus ventricosus</name>
    <name type="common">Orbweaver spider</name>
    <name type="synonym">Epeira ventricosa</name>
    <dbReference type="NCBI Taxonomy" id="182803"/>
    <lineage>
        <taxon>Eukaryota</taxon>
        <taxon>Metazoa</taxon>
        <taxon>Ecdysozoa</taxon>
        <taxon>Arthropoda</taxon>
        <taxon>Chelicerata</taxon>
        <taxon>Arachnida</taxon>
        <taxon>Araneae</taxon>
        <taxon>Araneomorphae</taxon>
        <taxon>Entelegynae</taxon>
        <taxon>Araneoidea</taxon>
        <taxon>Araneidae</taxon>
        <taxon>Araneus</taxon>
    </lineage>
</organism>
<comment type="caution">
    <text evidence="1">The sequence shown here is derived from an EMBL/GenBank/DDBJ whole genome shotgun (WGS) entry which is preliminary data.</text>
</comment>
<protein>
    <submittedName>
        <fullName evidence="1">Uncharacterized protein</fullName>
    </submittedName>
</protein>
<name>A0A4Y2MX57_ARAVE</name>
<keyword evidence="2" id="KW-1185">Reference proteome</keyword>
<dbReference type="EMBL" id="BGPR01008130">
    <property type="protein sequence ID" value="GBN31751.1"/>
    <property type="molecule type" value="Genomic_DNA"/>
</dbReference>
<dbReference type="Proteomes" id="UP000499080">
    <property type="component" value="Unassembled WGS sequence"/>
</dbReference>